<dbReference type="Gene3D" id="1.10.10.10">
    <property type="entry name" value="Winged helix-like DNA-binding domain superfamily/Winged helix DNA-binding domain"/>
    <property type="match status" value="1"/>
</dbReference>
<accession>Q971P4</accession>
<protein>
    <submittedName>
        <fullName evidence="1">Uncharacterized protein</fullName>
    </submittedName>
</protein>
<dbReference type="KEGG" id="sto:STK_13177"/>
<evidence type="ECO:0000313" key="1">
    <source>
        <dbReference type="EMBL" id="BAB66376.1"/>
    </source>
</evidence>
<dbReference type="EMBL" id="BA000023">
    <property type="protein sequence ID" value="BAB66376.1"/>
    <property type="molecule type" value="Genomic_DNA"/>
</dbReference>
<organism evidence="1 2">
    <name type="scientific">Sulfurisphaera tokodaii (strain DSM 16993 / JCM 10545 / NBRC 100140 / 7)</name>
    <name type="common">Sulfolobus tokodaii</name>
    <dbReference type="NCBI Taxonomy" id="273063"/>
    <lineage>
        <taxon>Archaea</taxon>
        <taxon>Thermoproteota</taxon>
        <taxon>Thermoprotei</taxon>
        <taxon>Sulfolobales</taxon>
        <taxon>Sulfolobaceae</taxon>
        <taxon>Sulfurisphaera</taxon>
    </lineage>
</organism>
<proteinExistence type="predicted"/>
<dbReference type="eggNOG" id="arCOG03748">
    <property type="taxonomic scope" value="Archaea"/>
</dbReference>
<dbReference type="InterPro" id="IPR036388">
    <property type="entry name" value="WH-like_DNA-bd_sf"/>
</dbReference>
<reference evidence="2" key="1">
    <citation type="journal article" date="2001" name="DNA Res.">
        <title>Complete genome sequence of an aerobic thermoacidophilic Crenarchaeon, Sulfolobus tokodaii strain7.</title>
        <authorList>
            <person name="Kawarabayasi Y."/>
            <person name="Hino Y."/>
            <person name="Horikawa H."/>
            <person name="Jin-no K."/>
            <person name="Takahashi M."/>
            <person name="Sekine M."/>
            <person name="Baba S."/>
            <person name="Ankai A."/>
            <person name="Kosugi H."/>
            <person name="Hosoyama A."/>
            <person name="Fukui S."/>
            <person name="Nagai Y."/>
            <person name="Nishijima K."/>
            <person name="Otsuka R."/>
            <person name="Nakazawa H."/>
            <person name="Takamiya M."/>
            <person name="Kato Y."/>
            <person name="Yoshizawa T."/>
            <person name="Tanaka T."/>
            <person name="Kudoh Y."/>
            <person name="Yamazaki J."/>
            <person name="Kushida N."/>
            <person name="Oguchi A."/>
            <person name="Aoki K."/>
            <person name="Masuda S."/>
            <person name="Yanagii M."/>
            <person name="Nishimura M."/>
            <person name="Yamagishi A."/>
            <person name="Oshima T."/>
            <person name="Kikuchi H."/>
        </authorList>
    </citation>
    <scope>NUCLEOTIDE SEQUENCE [LARGE SCALE GENOMIC DNA]</scope>
    <source>
        <strain evidence="2">DSM 16993 / JCM 10545 / NBRC 100140 / 7</strain>
    </source>
</reference>
<evidence type="ECO:0000313" key="2">
    <source>
        <dbReference type="Proteomes" id="UP000001015"/>
    </source>
</evidence>
<keyword evidence="2" id="KW-1185">Reference proteome</keyword>
<dbReference type="PATRIC" id="fig|273063.9.peg.1507"/>
<dbReference type="SUPFAM" id="SSF46785">
    <property type="entry name" value="Winged helix' DNA-binding domain"/>
    <property type="match status" value="1"/>
</dbReference>
<sequence>MINMVVISIEGKILLYLYKKKEKVNSNKIAKDLQLNRITVVHALERLEKQNLVKSTETVIQFGKIRRVIRQWEITQDGIEVLKKELSAISEVVQ</sequence>
<gene>
    <name evidence="1" type="ordered locus">STK_13177</name>
    <name evidence="1" type="ORF">STS157</name>
</gene>
<dbReference type="RefSeq" id="WP_010979354.1">
    <property type="nucleotide sequence ID" value="NC_003106.2"/>
</dbReference>
<dbReference type="InterPro" id="IPR036390">
    <property type="entry name" value="WH_DNA-bd_sf"/>
</dbReference>
<dbReference type="AlphaFoldDB" id="Q971P4"/>
<dbReference type="GeneID" id="1459335"/>
<name>Q971P4_SULTO</name>
<dbReference type="STRING" id="273063.STK_13177"/>
<dbReference type="Proteomes" id="UP000001015">
    <property type="component" value="Chromosome"/>
</dbReference>